<dbReference type="CDD" id="cd04701">
    <property type="entry name" value="Asparaginase_2"/>
    <property type="match status" value="1"/>
</dbReference>
<dbReference type="SUPFAM" id="SSF56235">
    <property type="entry name" value="N-terminal nucleophile aminohydrolases (Ntn hydrolases)"/>
    <property type="match status" value="1"/>
</dbReference>
<dbReference type="GO" id="GO:0016787">
    <property type="term" value="F:hydrolase activity"/>
    <property type="evidence" value="ECO:0007669"/>
    <property type="project" value="InterPro"/>
</dbReference>
<dbReference type="PANTHER" id="PTHR10188:SF43">
    <property type="entry name" value="ASPARAGINASE (EUROFUNG)"/>
    <property type="match status" value="1"/>
</dbReference>
<keyword evidence="5" id="KW-1185">Reference proteome</keyword>
<feature type="active site" description="Nucleophile" evidence="1">
    <location>
        <position position="218"/>
    </location>
</feature>
<organism evidence="4 5">
    <name type="scientific">Lyophyllum shimeji</name>
    <name type="common">Hon-shimeji</name>
    <name type="synonym">Tricholoma shimeji</name>
    <dbReference type="NCBI Taxonomy" id="47721"/>
    <lineage>
        <taxon>Eukaryota</taxon>
        <taxon>Fungi</taxon>
        <taxon>Dikarya</taxon>
        <taxon>Basidiomycota</taxon>
        <taxon>Agaricomycotina</taxon>
        <taxon>Agaricomycetes</taxon>
        <taxon>Agaricomycetidae</taxon>
        <taxon>Agaricales</taxon>
        <taxon>Tricholomatineae</taxon>
        <taxon>Lyophyllaceae</taxon>
        <taxon>Lyophyllum</taxon>
    </lineage>
</organism>
<feature type="site" description="Cleavage; by autolysis" evidence="3">
    <location>
        <begin position="217"/>
        <end position="218"/>
    </location>
</feature>
<evidence type="ECO:0000313" key="5">
    <source>
        <dbReference type="Proteomes" id="UP001063166"/>
    </source>
</evidence>
<proteinExistence type="predicted"/>
<sequence length="378" mass="39875">MVGEKQPLLRTPAPLSAGQRYVLVIHGGAGTMSKEGSTQQQRLAYKAALSTALRAGYDILRAGGEAMDAVVAAVTSMEDDPLFNAGKGAVFNVEGKNELEASLMLSRPPASHPNIPASRRGLGVTLLSRARNPSQVARALYLAPAVAPHTFLSGSTAESLGASLGAELVDPSYFFTERRWKEHRRGLGLPDEPVPPHAQPVLVDDSTPVPLDLLPKGTVGAVALDVRGCIAAATSTGGRTNKLVGRIGDTPSMGSGFWAEAWHAPERSWVQKVLGRLFRQKRHPRAVGVSGTGDGDYFIRLATAATIARRVQYLHEPLEKAAETAVKDLLAEGGIGGVVALDDVGNVAMPLNCPGMYRGVIREDGVPKTAIFAGDVLD</sequence>
<dbReference type="AlphaFoldDB" id="A0A9P3PKR5"/>
<feature type="binding site" evidence="2">
    <location>
        <begin position="292"/>
        <end position="295"/>
    </location>
    <ligand>
        <name>substrate</name>
    </ligand>
</feature>
<dbReference type="Gene3D" id="3.60.20.30">
    <property type="entry name" value="(Glycosyl)asparaginase"/>
    <property type="match status" value="1"/>
</dbReference>
<evidence type="ECO:0000256" key="3">
    <source>
        <dbReference type="PIRSR" id="PIRSR600246-3"/>
    </source>
</evidence>
<evidence type="ECO:0000256" key="2">
    <source>
        <dbReference type="PIRSR" id="PIRSR600246-2"/>
    </source>
</evidence>
<gene>
    <name evidence="4" type="ORF">LshimejAT787_0402950</name>
</gene>
<dbReference type="InterPro" id="IPR029055">
    <property type="entry name" value="Ntn_hydrolases_N"/>
</dbReference>
<feature type="binding site" evidence="2">
    <location>
        <begin position="246"/>
        <end position="249"/>
    </location>
    <ligand>
        <name>substrate</name>
    </ligand>
</feature>
<dbReference type="OrthoDB" id="2262349at2759"/>
<evidence type="ECO:0000313" key="4">
    <source>
        <dbReference type="EMBL" id="GLB37244.1"/>
    </source>
</evidence>
<dbReference type="EMBL" id="BRPK01000004">
    <property type="protein sequence ID" value="GLB37244.1"/>
    <property type="molecule type" value="Genomic_DNA"/>
</dbReference>
<dbReference type="GO" id="GO:0005737">
    <property type="term" value="C:cytoplasm"/>
    <property type="evidence" value="ECO:0007669"/>
    <property type="project" value="TreeGrafter"/>
</dbReference>
<comment type="caution">
    <text evidence="4">The sequence shown here is derived from an EMBL/GenBank/DDBJ whole genome shotgun (WGS) entry which is preliminary data.</text>
</comment>
<protein>
    <submittedName>
        <fullName evidence="4">Asparaginase</fullName>
    </submittedName>
</protein>
<reference evidence="4" key="1">
    <citation type="submission" date="2022-07" db="EMBL/GenBank/DDBJ databases">
        <title>The genome of Lyophyllum shimeji provides insight into the initial evolution of ectomycorrhizal fungal genome.</title>
        <authorList>
            <person name="Kobayashi Y."/>
            <person name="Shibata T."/>
            <person name="Hirakawa H."/>
            <person name="Shigenobu S."/>
            <person name="Nishiyama T."/>
            <person name="Yamada A."/>
            <person name="Hasebe M."/>
            <person name="Kawaguchi M."/>
        </authorList>
    </citation>
    <scope>NUCLEOTIDE SEQUENCE</scope>
    <source>
        <strain evidence="4">AT787</strain>
    </source>
</reference>
<dbReference type="InterPro" id="IPR000246">
    <property type="entry name" value="Peptidase_T2"/>
</dbReference>
<dbReference type="Proteomes" id="UP001063166">
    <property type="component" value="Unassembled WGS sequence"/>
</dbReference>
<dbReference type="PANTHER" id="PTHR10188">
    <property type="entry name" value="L-ASPARAGINASE"/>
    <property type="match status" value="1"/>
</dbReference>
<accession>A0A9P3PKR5</accession>
<dbReference type="Pfam" id="PF01112">
    <property type="entry name" value="Asparaginase_2"/>
    <property type="match status" value="2"/>
</dbReference>
<name>A0A9P3PKR5_LYOSH</name>
<evidence type="ECO:0000256" key="1">
    <source>
        <dbReference type="PIRSR" id="PIRSR600246-1"/>
    </source>
</evidence>